<sequence>MPNLQQLRWDNITTFPANVLRFLCGPEIKEVGFNVIPASFFPFITMISIACPELRKLQVRQVCGEDVEHTHRTLTDALSNMRNLQHLNIDTPMSHSLLQSVKGIPSIRSLIIQPLRGTSTSDIGHAQARWSAFCNLSSLCIHHVHLVNAAGTLDAMGRLPVLQLKEFTCISSGHPTPDISNFLRTVMSHFDRTRLSALSILEDPDTSLSAASLAPLNFEVLKPLMSCENLEKLAIWTCIPFSLDDNEISILSSSWPKLRSLNFGTRDGWGTEKEPSLKGLTVLLDSCPDLEELHIVIDASLYHDLPPSAVGRNRNTITLFLDNSPLEDPLYVSSFLHLLLPNLYSVNTWEQNISPDFKQRWAAVNNLISGFHTMSQYRSQWSAEASRPYGQIKTPEPVAKWNIIEEVARSTSSFS</sequence>
<dbReference type="Gene3D" id="3.80.10.10">
    <property type="entry name" value="Ribonuclease Inhibitor"/>
    <property type="match status" value="1"/>
</dbReference>
<gene>
    <name evidence="1" type="ORF">CONPUDRAFT_161997</name>
</gene>
<dbReference type="RefSeq" id="XP_007764361.1">
    <property type="nucleotide sequence ID" value="XM_007766171.1"/>
</dbReference>
<keyword evidence="2" id="KW-1185">Reference proteome</keyword>
<evidence type="ECO:0000313" key="2">
    <source>
        <dbReference type="Proteomes" id="UP000053558"/>
    </source>
</evidence>
<evidence type="ECO:0008006" key="3">
    <source>
        <dbReference type="Google" id="ProtNLM"/>
    </source>
</evidence>
<name>A0A5M3MZR1_CONPW</name>
<comment type="caution">
    <text evidence="1">The sequence shown here is derived from an EMBL/GenBank/DDBJ whole genome shotgun (WGS) entry which is preliminary data.</text>
</comment>
<dbReference type="InterPro" id="IPR032675">
    <property type="entry name" value="LRR_dom_sf"/>
</dbReference>
<dbReference type="OMA" id="MISIACP"/>
<organism evidence="1 2">
    <name type="scientific">Coniophora puteana (strain RWD-64-598)</name>
    <name type="common">Brown rot fungus</name>
    <dbReference type="NCBI Taxonomy" id="741705"/>
    <lineage>
        <taxon>Eukaryota</taxon>
        <taxon>Fungi</taxon>
        <taxon>Dikarya</taxon>
        <taxon>Basidiomycota</taxon>
        <taxon>Agaricomycotina</taxon>
        <taxon>Agaricomycetes</taxon>
        <taxon>Agaricomycetidae</taxon>
        <taxon>Boletales</taxon>
        <taxon>Coniophorineae</taxon>
        <taxon>Coniophoraceae</taxon>
        <taxon>Coniophora</taxon>
    </lineage>
</organism>
<dbReference type="EMBL" id="JH711574">
    <property type="protein sequence ID" value="EIW84618.1"/>
    <property type="molecule type" value="Genomic_DNA"/>
</dbReference>
<proteinExistence type="predicted"/>
<dbReference type="OrthoDB" id="2669171at2759"/>
<evidence type="ECO:0000313" key="1">
    <source>
        <dbReference type="EMBL" id="EIW84618.1"/>
    </source>
</evidence>
<dbReference type="Proteomes" id="UP000053558">
    <property type="component" value="Unassembled WGS sequence"/>
</dbReference>
<dbReference type="AlphaFoldDB" id="A0A5M3MZR1"/>
<dbReference type="GeneID" id="19204639"/>
<protein>
    <recommendedName>
        <fullName evidence="3">F-box domain-containing protein</fullName>
    </recommendedName>
</protein>
<reference evidence="2" key="1">
    <citation type="journal article" date="2012" name="Science">
        <title>The Paleozoic origin of enzymatic lignin decomposition reconstructed from 31 fungal genomes.</title>
        <authorList>
            <person name="Floudas D."/>
            <person name="Binder M."/>
            <person name="Riley R."/>
            <person name="Barry K."/>
            <person name="Blanchette R.A."/>
            <person name="Henrissat B."/>
            <person name="Martinez A.T."/>
            <person name="Otillar R."/>
            <person name="Spatafora J.W."/>
            <person name="Yadav J.S."/>
            <person name="Aerts A."/>
            <person name="Benoit I."/>
            <person name="Boyd A."/>
            <person name="Carlson A."/>
            <person name="Copeland A."/>
            <person name="Coutinho P.M."/>
            <person name="de Vries R.P."/>
            <person name="Ferreira P."/>
            <person name="Findley K."/>
            <person name="Foster B."/>
            <person name="Gaskell J."/>
            <person name="Glotzer D."/>
            <person name="Gorecki P."/>
            <person name="Heitman J."/>
            <person name="Hesse C."/>
            <person name="Hori C."/>
            <person name="Igarashi K."/>
            <person name="Jurgens J.A."/>
            <person name="Kallen N."/>
            <person name="Kersten P."/>
            <person name="Kohler A."/>
            <person name="Kuees U."/>
            <person name="Kumar T.K.A."/>
            <person name="Kuo A."/>
            <person name="LaButti K."/>
            <person name="Larrondo L.F."/>
            <person name="Lindquist E."/>
            <person name="Ling A."/>
            <person name="Lombard V."/>
            <person name="Lucas S."/>
            <person name="Lundell T."/>
            <person name="Martin R."/>
            <person name="McLaughlin D.J."/>
            <person name="Morgenstern I."/>
            <person name="Morin E."/>
            <person name="Murat C."/>
            <person name="Nagy L.G."/>
            <person name="Nolan M."/>
            <person name="Ohm R.A."/>
            <person name="Patyshakuliyeva A."/>
            <person name="Rokas A."/>
            <person name="Ruiz-Duenas F.J."/>
            <person name="Sabat G."/>
            <person name="Salamov A."/>
            <person name="Samejima M."/>
            <person name="Schmutz J."/>
            <person name="Slot J.C."/>
            <person name="St John F."/>
            <person name="Stenlid J."/>
            <person name="Sun H."/>
            <person name="Sun S."/>
            <person name="Syed K."/>
            <person name="Tsang A."/>
            <person name="Wiebenga A."/>
            <person name="Young D."/>
            <person name="Pisabarro A."/>
            <person name="Eastwood D.C."/>
            <person name="Martin F."/>
            <person name="Cullen D."/>
            <person name="Grigoriev I.V."/>
            <person name="Hibbett D.S."/>
        </authorList>
    </citation>
    <scope>NUCLEOTIDE SEQUENCE [LARGE SCALE GENOMIC DNA]</scope>
    <source>
        <strain evidence="2">RWD-64-598 SS2</strain>
    </source>
</reference>
<dbReference type="SUPFAM" id="SSF52047">
    <property type="entry name" value="RNI-like"/>
    <property type="match status" value="1"/>
</dbReference>
<dbReference type="KEGG" id="cput:CONPUDRAFT_161997"/>
<accession>A0A5M3MZR1</accession>